<sequence length="301" mass="35141">MENLYPFGTTFKYLREARGLSLKEAASDIVSPQFLSQFEKGEKGISLENFAKLLIVIGVEWNDFVIAYANKGGDCLELPAIEFGKHVVHEEDILTYIEEYEKLFDVYLKDNPLQAEMIFKSIKLRHYPTIAKSPETVARIQNIINHLMKSDVFNSIELEIYRVIVNHCPMELIDHMTKQLLLMYKESANTDTYIRILNALTFSAKYFSELGYYQKADDIIKKIKSLQTFERGYLAIPLMFLEVEHVYNQFRWNKPEAIPLAKNLFNYLQSAKFIDQQYYSNFINAFTYHCHALNKTGIDLF</sequence>
<dbReference type="Proteomes" id="UP000033415">
    <property type="component" value="Unassembled WGS sequence"/>
</dbReference>
<dbReference type="RefSeq" id="WP_033686605.1">
    <property type="nucleotide sequence ID" value="NZ_JYGQ01000001.1"/>
</dbReference>
<evidence type="ECO:0000313" key="3">
    <source>
        <dbReference type="Proteomes" id="UP000033415"/>
    </source>
</evidence>
<gene>
    <name evidence="2" type="ORF">TZ91_01106</name>
</gene>
<organism evidence="2 3">
    <name type="scientific">Streptococcus mitis</name>
    <dbReference type="NCBI Taxonomy" id="28037"/>
    <lineage>
        <taxon>Bacteria</taxon>
        <taxon>Bacillati</taxon>
        <taxon>Bacillota</taxon>
        <taxon>Bacilli</taxon>
        <taxon>Lactobacillales</taxon>
        <taxon>Streptococcaceae</taxon>
        <taxon>Streptococcus</taxon>
        <taxon>Streptococcus mitis group</taxon>
    </lineage>
</organism>
<comment type="caution">
    <text evidence="2">The sequence shown here is derived from an EMBL/GenBank/DDBJ whole genome shotgun (WGS) entry which is preliminary data.</text>
</comment>
<dbReference type="PROSITE" id="PS50943">
    <property type="entry name" value="HTH_CROC1"/>
    <property type="match status" value="1"/>
</dbReference>
<dbReference type="InterPro" id="IPR053163">
    <property type="entry name" value="HTH-type_regulator_Rgg"/>
</dbReference>
<dbReference type="SUPFAM" id="SSF47413">
    <property type="entry name" value="lambda repressor-like DNA-binding domains"/>
    <property type="match status" value="1"/>
</dbReference>
<dbReference type="Gene3D" id="1.10.260.40">
    <property type="entry name" value="lambda repressor-like DNA-binding domains"/>
    <property type="match status" value="1"/>
</dbReference>
<feature type="domain" description="HTH cro/C1-type" evidence="1">
    <location>
        <begin position="11"/>
        <end position="64"/>
    </location>
</feature>
<dbReference type="AlphaFoldDB" id="A0A081Q6N0"/>
<keyword evidence="2" id="KW-0238">DNA-binding</keyword>
<dbReference type="SMART" id="SM00530">
    <property type="entry name" value="HTH_XRE"/>
    <property type="match status" value="1"/>
</dbReference>
<dbReference type="Pfam" id="PF01381">
    <property type="entry name" value="HTH_3"/>
    <property type="match status" value="1"/>
</dbReference>
<name>A0A081Q6N0_STRMT</name>
<protein>
    <submittedName>
        <fullName evidence="2">DNA-binding protein</fullName>
    </submittedName>
</protein>
<dbReference type="InterPro" id="IPR010982">
    <property type="entry name" value="Lambda_DNA-bd_dom_sf"/>
</dbReference>
<evidence type="ECO:0000313" key="2">
    <source>
        <dbReference type="EMBL" id="KJQ73497.1"/>
    </source>
</evidence>
<dbReference type="EMBL" id="JYGQ01000001">
    <property type="protein sequence ID" value="KJQ73497.1"/>
    <property type="molecule type" value="Genomic_DNA"/>
</dbReference>
<dbReference type="PATRIC" id="fig|28037.100.peg.590"/>
<dbReference type="GO" id="GO:0003677">
    <property type="term" value="F:DNA binding"/>
    <property type="evidence" value="ECO:0007669"/>
    <property type="project" value="UniProtKB-KW"/>
</dbReference>
<dbReference type="InterPro" id="IPR001387">
    <property type="entry name" value="Cro/C1-type_HTH"/>
</dbReference>
<dbReference type="PANTHER" id="PTHR37038">
    <property type="entry name" value="TRANSCRIPTIONAL REGULATOR-RELATED"/>
    <property type="match status" value="1"/>
</dbReference>
<dbReference type="CDD" id="cd00093">
    <property type="entry name" value="HTH_XRE"/>
    <property type="match status" value="1"/>
</dbReference>
<reference evidence="2 3" key="1">
    <citation type="submission" date="2015-02" db="EMBL/GenBank/DDBJ databases">
        <title>Evolution of amylase-binding proteins of oral streptococcal species.</title>
        <authorList>
            <person name="Haase E.M."/>
        </authorList>
    </citation>
    <scope>NUCLEOTIDE SEQUENCE [LARGE SCALE GENOMIC DNA]</scope>
    <source>
        <strain evidence="2 3">SK137</strain>
    </source>
</reference>
<evidence type="ECO:0000259" key="1">
    <source>
        <dbReference type="PROSITE" id="PS50943"/>
    </source>
</evidence>
<proteinExistence type="predicted"/>
<accession>A0A081Q6N0</accession>